<dbReference type="PANTHER" id="PTHR34387:SF1">
    <property type="entry name" value="PERIPLASMIC IMMUNOGENIC PROTEIN"/>
    <property type="match status" value="1"/>
</dbReference>
<name>A0A1I2CMR7_9ACTN</name>
<dbReference type="AlphaFoldDB" id="A0A1I2CMR7"/>
<dbReference type="Gene3D" id="3.30.70.2970">
    <property type="entry name" value="Protein of unknown function (DUF541), domain 2"/>
    <property type="match status" value="1"/>
</dbReference>
<dbReference type="EMBL" id="FONV01000003">
    <property type="protein sequence ID" value="SFE69699.1"/>
    <property type="molecule type" value="Genomic_DNA"/>
</dbReference>
<gene>
    <name evidence="2" type="ORF">SAMN05421541_10399</name>
</gene>
<evidence type="ECO:0000313" key="2">
    <source>
        <dbReference type="EMBL" id="SFE69699.1"/>
    </source>
</evidence>
<keyword evidence="3" id="KW-1185">Reference proteome</keyword>
<feature type="region of interest" description="Disordered" evidence="1">
    <location>
        <begin position="120"/>
        <end position="148"/>
    </location>
</feature>
<dbReference type="InterPro" id="IPR052022">
    <property type="entry name" value="26kDa_periplasmic_antigen"/>
</dbReference>
<dbReference type="Pfam" id="PF04402">
    <property type="entry name" value="SIMPL"/>
    <property type="match status" value="1"/>
</dbReference>
<evidence type="ECO:0000256" key="1">
    <source>
        <dbReference type="SAM" id="MobiDB-lite"/>
    </source>
</evidence>
<accession>A0A1I2CMR7</accession>
<evidence type="ECO:0000313" key="3">
    <source>
        <dbReference type="Proteomes" id="UP000199645"/>
    </source>
</evidence>
<organism evidence="2 3">
    <name type="scientific">Actinoplanes philippinensis</name>
    <dbReference type="NCBI Taxonomy" id="35752"/>
    <lineage>
        <taxon>Bacteria</taxon>
        <taxon>Bacillati</taxon>
        <taxon>Actinomycetota</taxon>
        <taxon>Actinomycetes</taxon>
        <taxon>Micromonosporales</taxon>
        <taxon>Micromonosporaceae</taxon>
        <taxon>Actinoplanes</taxon>
    </lineage>
</organism>
<dbReference type="PANTHER" id="PTHR34387">
    <property type="entry name" value="SLR1258 PROTEIN"/>
    <property type="match status" value="1"/>
</dbReference>
<reference evidence="2 3" key="1">
    <citation type="submission" date="2016-10" db="EMBL/GenBank/DDBJ databases">
        <authorList>
            <person name="de Groot N.N."/>
        </authorList>
    </citation>
    <scope>NUCLEOTIDE SEQUENCE [LARGE SCALE GENOMIC DNA]</scope>
    <source>
        <strain evidence="2 3">DSM 43019</strain>
    </source>
</reference>
<dbReference type="GO" id="GO:0006974">
    <property type="term" value="P:DNA damage response"/>
    <property type="evidence" value="ECO:0007669"/>
    <property type="project" value="TreeGrafter"/>
</dbReference>
<dbReference type="Proteomes" id="UP000199645">
    <property type="component" value="Unassembled WGS sequence"/>
</dbReference>
<dbReference type="RefSeq" id="WP_239143255.1">
    <property type="nucleotide sequence ID" value="NZ_BOMT01000009.1"/>
</dbReference>
<dbReference type="Gene3D" id="3.30.110.170">
    <property type="entry name" value="Protein of unknown function (DUF541), domain 1"/>
    <property type="match status" value="1"/>
</dbReference>
<sequence length="360" mass="35800">MEEKTLTKGEKMYRLRVSAPALVLATAGALSMEFFAAGAVYAAPHTPAIPAAHGSVLAALPDLPVSSVGAVHGSVLAALPDSPGSSVGAVRGSVLAALSDSPGSSVGAAHGSVLAGLPDSPAPSAGAAPAAGSSGRSRGGAASSGDPAWESVVVTGTGEVFGEPDTLTADFAVETTASTVGASLDQALTAATRMRDALVRAGVARADLQTTNISVSSTSDDDGKVTGYSVNQGLNATIRDLTKAGTLMTAAIAAGGDAARLNGVSFTIEKNATLLAEARKKAFADARSKADLYAKAAARPLGRVVKISEAAYSYAEPGQRDTLAAAMASTDMSVPIEPGRQRLSATITVEWILAPATGKG</sequence>
<evidence type="ECO:0008006" key="4">
    <source>
        <dbReference type="Google" id="ProtNLM"/>
    </source>
</evidence>
<dbReference type="InterPro" id="IPR007497">
    <property type="entry name" value="SIMPL/DUF541"/>
</dbReference>
<proteinExistence type="predicted"/>
<dbReference type="STRING" id="35752.SAMN05421541_10399"/>
<protein>
    <recommendedName>
        <fullName evidence="4">DUF541 domain-containing protein</fullName>
    </recommendedName>
</protein>